<comment type="caution">
    <text evidence="4">The sequence shown here is derived from an EMBL/GenBank/DDBJ whole genome shotgun (WGS) entry which is preliminary data.</text>
</comment>
<feature type="active site" description="Acyl-thioester intermediate" evidence="2">
    <location>
        <position position="152"/>
    </location>
</feature>
<dbReference type="EMBL" id="JAWJAY010000001">
    <property type="protein sequence ID" value="MDV2883776.1"/>
    <property type="molecule type" value="Genomic_DNA"/>
</dbReference>
<evidence type="ECO:0000313" key="5">
    <source>
        <dbReference type="Proteomes" id="UP001285636"/>
    </source>
</evidence>
<accession>A0AAJ2NK35</accession>
<dbReference type="CDD" id="cd05829">
    <property type="entry name" value="Sortase_F"/>
    <property type="match status" value="1"/>
</dbReference>
<evidence type="ECO:0000256" key="1">
    <source>
        <dbReference type="ARBA" id="ARBA00022801"/>
    </source>
</evidence>
<dbReference type="NCBIfam" id="TIGR01076">
    <property type="entry name" value="sortase_fam"/>
    <property type="match status" value="1"/>
</dbReference>
<feature type="chain" id="PRO_5042588658" evidence="3">
    <location>
        <begin position="26"/>
        <end position="188"/>
    </location>
</feature>
<feature type="active site" description="Proton donor/acceptor" evidence="2">
    <location>
        <position position="86"/>
    </location>
</feature>
<name>A0AAJ2NK35_ALKPS</name>
<dbReference type="PROSITE" id="PS51257">
    <property type="entry name" value="PROKAR_LIPOPROTEIN"/>
    <property type="match status" value="1"/>
</dbReference>
<protein>
    <submittedName>
        <fullName evidence="4">Class F sortase</fullName>
    </submittedName>
</protein>
<feature type="signal peptide" evidence="3">
    <location>
        <begin position="1"/>
        <end position="25"/>
    </location>
</feature>
<keyword evidence="1" id="KW-0378">Hydrolase</keyword>
<dbReference type="Gene3D" id="2.40.260.10">
    <property type="entry name" value="Sortase"/>
    <property type="match status" value="1"/>
</dbReference>
<evidence type="ECO:0000256" key="2">
    <source>
        <dbReference type="PIRSR" id="PIRSR605754-1"/>
    </source>
</evidence>
<dbReference type="SUPFAM" id="SSF63817">
    <property type="entry name" value="Sortase"/>
    <property type="match status" value="1"/>
</dbReference>
<keyword evidence="3" id="KW-0732">Signal</keyword>
<reference evidence="4" key="1">
    <citation type="submission" date="2023-10" db="EMBL/GenBank/DDBJ databases">
        <title>Screening of Alkalihalophilus pseudofirmusBZ-TG-HK211 and Its Alleviation of Salt Stress on Rapeseed Growth.</title>
        <authorList>
            <person name="Zhao B."/>
            <person name="Guo T."/>
        </authorList>
    </citation>
    <scope>NUCLEOTIDE SEQUENCE</scope>
    <source>
        <strain evidence="4">BZ-TG-HK211</strain>
    </source>
</reference>
<organism evidence="4 5">
    <name type="scientific">Alkalihalophilus pseudofirmus</name>
    <name type="common">Bacillus pseudofirmus</name>
    <dbReference type="NCBI Taxonomy" id="79885"/>
    <lineage>
        <taxon>Bacteria</taxon>
        <taxon>Bacillati</taxon>
        <taxon>Bacillota</taxon>
        <taxon>Bacilli</taxon>
        <taxon>Bacillales</taxon>
        <taxon>Bacillaceae</taxon>
        <taxon>Alkalihalophilus</taxon>
    </lineage>
</organism>
<dbReference type="Proteomes" id="UP001285636">
    <property type="component" value="Unassembled WGS sequence"/>
</dbReference>
<dbReference type="InterPro" id="IPR023365">
    <property type="entry name" value="Sortase_dom-sf"/>
</dbReference>
<gene>
    <name evidence="4" type="ORF">RYX45_01185</name>
</gene>
<dbReference type="RefSeq" id="WP_012957999.1">
    <property type="nucleotide sequence ID" value="NZ_CP144224.1"/>
</dbReference>
<sequence>MKIWLTSFSVFILIMLGCQPSQSNAAESLTGSKPEFIKIPALDIQAEIAPFGLRNYEQIPPDGEKVFWYEDGVNPGGPGNAVLAGHFDDYVGPAVFYHLHELKTGDYIYIVTENDYILTYQVEDVETYKRAEAPVKSIFHGSGKSKLNLVTCSGYYSKKEKTHSHRTVVTAALKGKSYPYQPITEPPL</sequence>
<dbReference type="AlphaFoldDB" id="A0AAJ2NK35"/>
<dbReference type="InterPro" id="IPR042001">
    <property type="entry name" value="Sortase_F"/>
</dbReference>
<evidence type="ECO:0000256" key="3">
    <source>
        <dbReference type="SAM" id="SignalP"/>
    </source>
</evidence>
<dbReference type="InterPro" id="IPR005754">
    <property type="entry name" value="Sortase"/>
</dbReference>
<evidence type="ECO:0000313" key="4">
    <source>
        <dbReference type="EMBL" id="MDV2883776.1"/>
    </source>
</evidence>
<dbReference type="Pfam" id="PF04203">
    <property type="entry name" value="Sortase"/>
    <property type="match status" value="1"/>
</dbReference>
<proteinExistence type="predicted"/>
<dbReference type="GO" id="GO:0016787">
    <property type="term" value="F:hydrolase activity"/>
    <property type="evidence" value="ECO:0007669"/>
    <property type="project" value="UniProtKB-KW"/>
</dbReference>